<dbReference type="SUPFAM" id="SSF47413">
    <property type="entry name" value="lambda repressor-like DNA-binding domains"/>
    <property type="match status" value="1"/>
</dbReference>
<keyword evidence="3" id="KW-0804">Transcription</keyword>
<dbReference type="InterPro" id="IPR010982">
    <property type="entry name" value="Lambda_DNA-bd_dom_sf"/>
</dbReference>
<dbReference type="InterPro" id="IPR001387">
    <property type="entry name" value="Cro/C1-type_HTH"/>
</dbReference>
<dbReference type="CDD" id="cd00093">
    <property type="entry name" value="HTH_XRE"/>
    <property type="match status" value="1"/>
</dbReference>
<keyword evidence="1" id="KW-0805">Transcription regulation</keyword>
<evidence type="ECO:0000256" key="1">
    <source>
        <dbReference type="ARBA" id="ARBA00023015"/>
    </source>
</evidence>
<keyword evidence="6" id="KW-1185">Reference proteome</keyword>
<evidence type="ECO:0000313" key="5">
    <source>
        <dbReference type="EMBL" id="MBB4152739.1"/>
    </source>
</evidence>
<reference evidence="5 6" key="1">
    <citation type="submission" date="2020-08" db="EMBL/GenBank/DDBJ databases">
        <title>Genomic Encyclopedia of Type Strains, Phase IV (KMG-IV): sequencing the most valuable type-strain genomes for metagenomic binning, comparative biology and taxonomic classification.</title>
        <authorList>
            <person name="Goeker M."/>
        </authorList>
    </citation>
    <scope>NUCLEOTIDE SEQUENCE [LARGE SCALE GENOMIC DNA]</scope>
    <source>
        <strain evidence="5 6">YC6723</strain>
    </source>
</reference>
<dbReference type="GO" id="GO:0003677">
    <property type="term" value="F:DNA binding"/>
    <property type="evidence" value="ECO:0007669"/>
    <property type="project" value="UniProtKB-KW"/>
</dbReference>
<dbReference type="AlphaFoldDB" id="A0A840F4L4"/>
<comment type="caution">
    <text evidence="5">The sequence shown here is derived from an EMBL/GenBank/DDBJ whole genome shotgun (WGS) entry which is preliminary data.</text>
</comment>
<dbReference type="Gene3D" id="1.10.260.40">
    <property type="entry name" value="lambda repressor-like DNA-binding domains"/>
    <property type="match status" value="1"/>
</dbReference>
<keyword evidence="2" id="KW-0238">DNA-binding</keyword>
<evidence type="ECO:0000259" key="4">
    <source>
        <dbReference type="PROSITE" id="PS50943"/>
    </source>
</evidence>
<name>A0A840F4L4_9SPHN</name>
<feature type="domain" description="HTH cro/C1-type" evidence="4">
    <location>
        <begin position="11"/>
        <end position="65"/>
    </location>
</feature>
<dbReference type="PROSITE" id="PS50943">
    <property type="entry name" value="HTH_CROC1"/>
    <property type="match status" value="1"/>
</dbReference>
<dbReference type="RefSeq" id="WP_183982385.1">
    <property type="nucleotide sequence ID" value="NZ_JACIEV010000001.1"/>
</dbReference>
<dbReference type="Pfam" id="PF01381">
    <property type="entry name" value="HTH_3"/>
    <property type="match status" value="1"/>
</dbReference>
<dbReference type="Proteomes" id="UP000529795">
    <property type="component" value="Unassembled WGS sequence"/>
</dbReference>
<dbReference type="EMBL" id="JACIEV010000001">
    <property type="protein sequence ID" value="MBB4152739.1"/>
    <property type="molecule type" value="Genomic_DNA"/>
</dbReference>
<dbReference type="GO" id="GO:0005829">
    <property type="term" value="C:cytosol"/>
    <property type="evidence" value="ECO:0007669"/>
    <property type="project" value="TreeGrafter"/>
</dbReference>
<protein>
    <submittedName>
        <fullName evidence="5">Transcriptional regulator with XRE-family HTH domain</fullName>
    </submittedName>
</protein>
<dbReference type="SMART" id="SM00530">
    <property type="entry name" value="HTH_XRE"/>
    <property type="match status" value="1"/>
</dbReference>
<evidence type="ECO:0000256" key="2">
    <source>
        <dbReference type="ARBA" id="ARBA00023125"/>
    </source>
</evidence>
<dbReference type="PANTHER" id="PTHR46797:SF23">
    <property type="entry name" value="HTH-TYPE TRANSCRIPTIONAL REGULATOR SUTR"/>
    <property type="match status" value="1"/>
</dbReference>
<accession>A0A840F4L4</accession>
<evidence type="ECO:0000256" key="3">
    <source>
        <dbReference type="ARBA" id="ARBA00023163"/>
    </source>
</evidence>
<proteinExistence type="predicted"/>
<organism evidence="5 6">
    <name type="scientific">Sphingomonas jinjuensis</name>
    <dbReference type="NCBI Taxonomy" id="535907"/>
    <lineage>
        <taxon>Bacteria</taxon>
        <taxon>Pseudomonadati</taxon>
        <taxon>Pseudomonadota</taxon>
        <taxon>Alphaproteobacteria</taxon>
        <taxon>Sphingomonadales</taxon>
        <taxon>Sphingomonadaceae</taxon>
        <taxon>Sphingomonas</taxon>
    </lineage>
</organism>
<dbReference type="InterPro" id="IPR050807">
    <property type="entry name" value="TransReg_Diox_bact_type"/>
</dbReference>
<dbReference type="GO" id="GO:0003700">
    <property type="term" value="F:DNA-binding transcription factor activity"/>
    <property type="evidence" value="ECO:0007669"/>
    <property type="project" value="TreeGrafter"/>
</dbReference>
<evidence type="ECO:0000313" key="6">
    <source>
        <dbReference type="Proteomes" id="UP000529795"/>
    </source>
</evidence>
<sequence length="67" mass="7564">MDIRQRLASNLRRLRGQHGWSQEDYADRAGIHRTYVSDIERAARNPTITIVEKLAVPFGVSASDLIA</sequence>
<gene>
    <name evidence="5" type="ORF">GGQ80_000615</name>
</gene>
<dbReference type="PANTHER" id="PTHR46797">
    <property type="entry name" value="HTH-TYPE TRANSCRIPTIONAL REGULATOR"/>
    <property type="match status" value="1"/>
</dbReference>